<dbReference type="AlphaFoldDB" id="A0AAV4XU37"/>
<feature type="region of interest" description="Disordered" evidence="1">
    <location>
        <begin position="1"/>
        <end position="26"/>
    </location>
</feature>
<keyword evidence="3" id="KW-1185">Reference proteome</keyword>
<name>A0AAV4XU37_CAEEX</name>
<dbReference type="EMBL" id="BPLR01018323">
    <property type="protein sequence ID" value="GIY98676.1"/>
    <property type="molecule type" value="Genomic_DNA"/>
</dbReference>
<evidence type="ECO:0000313" key="2">
    <source>
        <dbReference type="EMBL" id="GIY98676.1"/>
    </source>
</evidence>
<sequence length="132" mass="14034">MSTRSGRPARHAPSPPPPSATAAVGCKPLPDFLPADQPVIRRRINFSQSMAAHCKIVISSLKGTAQTADLRHISFAGSQLDERPSLAGHSFDESSHSWTQKVSSTPTVFGVALHSYGTESSPFPCGPLCHKS</sequence>
<protein>
    <submittedName>
        <fullName evidence="2">Uncharacterized protein</fullName>
    </submittedName>
</protein>
<evidence type="ECO:0000256" key="1">
    <source>
        <dbReference type="SAM" id="MobiDB-lite"/>
    </source>
</evidence>
<evidence type="ECO:0000313" key="3">
    <source>
        <dbReference type="Proteomes" id="UP001054945"/>
    </source>
</evidence>
<gene>
    <name evidence="2" type="ORF">CEXT_425791</name>
</gene>
<reference evidence="2 3" key="1">
    <citation type="submission" date="2021-06" db="EMBL/GenBank/DDBJ databases">
        <title>Caerostris extrusa draft genome.</title>
        <authorList>
            <person name="Kono N."/>
            <person name="Arakawa K."/>
        </authorList>
    </citation>
    <scope>NUCLEOTIDE SEQUENCE [LARGE SCALE GENOMIC DNA]</scope>
</reference>
<accession>A0AAV4XU37</accession>
<proteinExistence type="predicted"/>
<organism evidence="2 3">
    <name type="scientific">Caerostris extrusa</name>
    <name type="common">Bark spider</name>
    <name type="synonym">Caerostris bankana</name>
    <dbReference type="NCBI Taxonomy" id="172846"/>
    <lineage>
        <taxon>Eukaryota</taxon>
        <taxon>Metazoa</taxon>
        <taxon>Ecdysozoa</taxon>
        <taxon>Arthropoda</taxon>
        <taxon>Chelicerata</taxon>
        <taxon>Arachnida</taxon>
        <taxon>Araneae</taxon>
        <taxon>Araneomorphae</taxon>
        <taxon>Entelegynae</taxon>
        <taxon>Araneoidea</taxon>
        <taxon>Araneidae</taxon>
        <taxon>Caerostris</taxon>
    </lineage>
</organism>
<dbReference type="PROSITE" id="PS51257">
    <property type="entry name" value="PROKAR_LIPOPROTEIN"/>
    <property type="match status" value="1"/>
</dbReference>
<comment type="caution">
    <text evidence="2">The sequence shown here is derived from an EMBL/GenBank/DDBJ whole genome shotgun (WGS) entry which is preliminary data.</text>
</comment>
<dbReference type="Proteomes" id="UP001054945">
    <property type="component" value="Unassembled WGS sequence"/>
</dbReference>